<evidence type="ECO:0000313" key="1">
    <source>
        <dbReference type="EMBL" id="OUR96132.1"/>
    </source>
</evidence>
<dbReference type="Proteomes" id="UP000196531">
    <property type="component" value="Unassembled WGS sequence"/>
</dbReference>
<gene>
    <name evidence="1" type="ORF">A9Q84_07155</name>
</gene>
<accession>A0A1Y5FBX6</accession>
<protein>
    <submittedName>
        <fullName evidence="1">Uncharacterized protein</fullName>
    </submittedName>
</protein>
<organism evidence="1 2">
    <name type="scientific">Halobacteriovorax marinus</name>
    <dbReference type="NCBI Taxonomy" id="97084"/>
    <lineage>
        <taxon>Bacteria</taxon>
        <taxon>Pseudomonadati</taxon>
        <taxon>Bdellovibrionota</taxon>
        <taxon>Bacteriovoracia</taxon>
        <taxon>Bacteriovoracales</taxon>
        <taxon>Halobacteriovoraceae</taxon>
        <taxon>Halobacteriovorax</taxon>
    </lineage>
</organism>
<proteinExistence type="predicted"/>
<dbReference type="AlphaFoldDB" id="A0A1Y5FBX6"/>
<sequence length="150" mass="17044">MAVDIPIHGEELLIINWKEADKNRTKLKGKFGTRIFTSAKNHPDAKKYLPLLKTFIKGWSQIIFLNNQLANSGIENYCKGQSCKLGSSHWTWSFKDGHLYIDYKISKMSSLRFDFSDFVDGAPRRVSVSPPGQVTQNAPFQLDLFLSACE</sequence>
<evidence type="ECO:0000313" key="2">
    <source>
        <dbReference type="Proteomes" id="UP000196531"/>
    </source>
</evidence>
<name>A0A1Y5FBX6_9BACT</name>
<comment type="caution">
    <text evidence="1">The sequence shown here is derived from an EMBL/GenBank/DDBJ whole genome shotgun (WGS) entry which is preliminary data.</text>
</comment>
<reference evidence="2" key="1">
    <citation type="journal article" date="2017" name="Proc. Natl. Acad. Sci. U.S.A.">
        <title>Simulation of Deepwater Horizon oil plume reveals substrate specialization within a complex community of hydrocarbon-degraders.</title>
        <authorList>
            <person name="Hu P."/>
            <person name="Dubinsky E.A."/>
            <person name="Probst A.J."/>
            <person name="Wang J."/>
            <person name="Sieber C.M.K."/>
            <person name="Tom L.M."/>
            <person name="Gardinali P."/>
            <person name="Banfield J.F."/>
            <person name="Atlas R.M."/>
            <person name="Andersen G.L."/>
        </authorList>
    </citation>
    <scope>NUCLEOTIDE SEQUENCE [LARGE SCALE GENOMIC DNA]</scope>
</reference>
<dbReference type="EMBL" id="MAAO01000006">
    <property type="protein sequence ID" value="OUR96132.1"/>
    <property type="molecule type" value="Genomic_DNA"/>
</dbReference>